<keyword evidence="6" id="KW-0560">Oxidoreductase</keyword>
<dbReference type="GO" id="GO:0008616">
    <property type="term" value="P:tRNA queuosine(34) biosynthetic process"/>
    <property type="evidence" value="ECO:0007669"/>
    <property type="project" value="InterPro"/>
</dbReference>
<dbReference type="PANTHER" id="PTHR30002">
    <property type="entry name" value="EPOXYQUEUOSINE REDUCTASE"/>
    <property type="match status" value="1"/>
</dbReference>
<keyword evidence="4" id="KW-0411">Iron-sulfur</keyword>
<evidence type="ECO:0000313" key="6">
    <source>
        <dbReference type="EMBL" id="KPU46005.1"/>
    </source>
</evidence>
<dbReference type="AlphaFoldDB" id="A0A0P8WTN9"/>
<dbReference type="InterPro" id="IPR017896">
    <property type="entry name" value="4Fe4S_Fe-S-bd"/>
</dbReference>
<evidence type="ECO:0000256" key="1">
    <source>
        <dbReference type="ARBA" id="ARBA00022485"/>
    </source>
</evidence>
<feature type="domain" description="4Fe-4S ferredoxin-type" evidence="5">
    <location>
        <begin position="216"/>
        <end position="251"/>
    </location>
</feature>
<dbReference type="InterPro" id="IPR004453">
    <property type="entry name" value="QueG"/>
</dbReference>
<evidence type="ECO:0000313" key="7">
    <source>
        <dbReference type="Proteomes" id="UP000050326"/>
    </source>
</evidence>
<keyword evidence="1" id="KW-0004">4Fe-4S</keyword>
<dbReference type="EMBL" id="LKET01000016">
    <property type="protein sequence ID" value="KPU46005.1"/>
    <property type="molecule type" value="Genomic_DNA"/>
</dbReference>
<dbReference type="STRING" id="36849.OXPF_04850"/>
<dbReference type="OrthoDB" id="9784571at2"/>
<sequence length="304" mass="34890">MIEDSLYSEIEAAGFKIKVFKAEHLKEISRDFKTFAEQGLIDKSFYRNNLADFNYDYISILPDAKSVMVIASPQGKSLAEFQFKGKSFDMVVPPTYIYPTIDNRVTGILNRVFAENGHDFVRVRLPFKLLAVRSGLGQYGRNNICYVSEFGSFFRLSAFVTDYEFEEDSWGEVKAIKSCSSCSLCIDNCPTGAIDKSRFVIRAHHCLTNFNESDEPIPEWVNADWHNAVVGCMRCQDVCPHNKDRINLVEDRICFSEKETEMILDGKDFESLPEEMRNKISFMGMESYLHILPRNIRLIKGLIK</sequence>
<dbReference type="RefSeq" id="WP_054873616.1">
    <property type="nucleotide sequence ID" value="NZ_LKET01000016.1"/>
</dbReference>
<evidence type="ECO:0000256" key="3">
    <source>
        <dbReference type="ARBA" id="ARBA00023004"/>
    </source>
</evidence>
<evidence type="ECO:0000256" key="2">
    <source>
        <dbReference type="ARBA" id="ARBA00022723"/>
    </source>
</evidence>
<dbReference type="PROSITE" id="PS51379">
    <property type="entry name" value="4FE4S_FER_2"/>
    <property type="match status" value="2"/>
</dbReference>
<dbReference type="GO" id="GO:0046872">
    <property type="term" value="F:metal ion binding"/>
    <property type="evidence" value="ECO:0007669"/>
    <property type="project" value="UniProtKB-KW"/>
</dbReference>
<dbReference type="GO" id="GO:0051539">
    <property type="term" value="F:4 iron, 4 sulfur cluster binding"/>
    <property type="evidence" value="ECO:0007669"/>
    <property type="project" value="UniProtKB-KW"/>
</dbReference>
<proteinExistence type="predicted"/>
<organism evidence="6 7">
    <name type="scientific">Oxobacter pfennigii</name>
    <dbReference type="NCBI Taxonomy" id="36849"/>
    <lineage>
        <taxon>Bacteria</taxon>
        <taxon>Bacillati</taxon>
        <taxon>Bacillota</taxon>
        <taxon>Clostridia</taxon>
        <taxon>Eubacteriales</taxon>
        <taxon>Clostridiaceae</taxon>
        <taxon>Oxobacter</taxon>
    </lineage>
</organism>
<dbReference type="InterPro" id="IPR017900">
    <property type="entry name" value="4Fe4S_Fe_S_CS"/>
</dbReference>
<comment type="caution">
    <text evidence="6">The sequence shown here is derived from an EMBL/GenBank/DDBJ whole genome shotgun (WGS) entry which is preliminary data.</text>
</comment>
<dbReference type="Proteomes" id="UP000050326">
    <property type="component" value="Unassembled WGS sequence"/>
</dbReference>
<protein>
    <submittedName>
        <fullName evidence="6">Epoxyqueuosine reductase</fullName>
        <ecNumber evidence="6">1.1.-.-</ecNumber>
    </submittedName>
</protein>
<evidence type="ECO:0000256" key="4">
    <source>
        <dbReference type="ARBA" id="ARBA00023014"/>
    </source>
</evidence>
<dbReference type="EC" id="1.1.-.-" evidence="6"/>
<keyword evidence="2" id="KW-0479">Metal-binding</keyword>
<dbReference type="GO" id="GO:0052693">
    <property type="term" value="F:epoxyqueuosine reductase activity"/>
    <property type="evidence" value="ECO:0007669"/>
    <property type="project" value="TreeGrafter"/>
</dbReference>
<accession>A0A0P8WTN9</accession>
<dbReference type="PANTHER" id="PTHR30002:SF4">
    <property type="entry name" value="EPOXYQUEUOSINE REDUCTASE"/>
    <property type="match status" value="1"/>
</dbReference>
<keyword evidence="3" id="KW-0408">Iron</keyword>
<evidence type="ECO:0000259" key="5">
    <source>
        <dbReference type="PROSITE" id="PS51379"/>
    </source>
</evidence>
<keyword evidence="7" id="KW-1185">Reference proteome</keyword>
<dbReference type="PROSITE" id="PS00198">
    <property type="entry name" value="4FE4S_FER_1"/>
    <property type="match status" value="1"/>
</dbReference>
<dbReference type="SUPFAM" id="SSF54862">
    <property type="entry name" value="4Fe-4S ferredoxins"/>
    <property type="match status" value="1"/>
</dbReference>
<feature type="domain" description="4Fe-4S ferredoxin-type" evidence="5">
    <location>
        <begin position="171"/>
        <end position="199"/>
    </location>
</feature>
<reference evidence="6 7" key="1">
    <citation type="submission" date="2015-09" db="EMBL/GenBank/DDBJ databases">
        <title>Genome sequence of Oxobacter pfennigii DSM 3222.</title>
        <authorList>
            <person name="Poehlein A."/>
            <person name="Bengelsdorf F.R."/>
            <person name="Schiel-Bengelsdorf B."/>
            <person name="Duerre P."/>
            <person name="Daniel R."/>
        </authorList>
    </citation>
    <scope>NUCLEOTIDE SEQUENCE [LARGE SCALE GENOMIC DNA]</scope>
    <source>
        <strain evidence="6 7">DSM 3222</strain>
    </source>
</reference>
<gene>
    <name evidence="6" type="primary">queG_1</name>
    <name evidence="6" type="ORF">OXPF_04850</name>
</gene>
<dbReference type="Gene3D" id="3.30.70.20">
    <property type="match status" value="1"/>
</dbReference>
<dbReference type="Pfam" id="PF13484">
    <property type="entry name" value="Fer4_16"/>
    <property type="match status" value="1"/>
</dbReference>
<name>A0A0P8WTN9_9CLOT</name>